<dbReference type="InterPro" id="IPR010309">
    <property type="entry name" value="E3_Ub_ligase_DUF908"/>
</dbReference>
<sequence>MLRPAQRMSSQRTLRTNFNISHDRITDLAHGWGTKEHGLDFLSLSATDVEISEDLTTVNFQFYRALKSTEVSVQTDAPPQTVTPAQKSKASTAQTTPSASTTNLVSGGTPKINEGLTIITVPNVQHMGKSDRDIMTELVEQHQVPEEFHFALLTRIRIATGITNAPSRRTLLVIRILAIAIMAHVVSETQAQSKVFMYEPEIVNNLAELIQPDKRVPF</sequence>
<dbReference type="OrthoDB" id="8068875at2759"/>
<proteinExistence type="predicted"/>
<comment type="caution">
    <text evidence="3">The sequence shown here is derived from an EMBL/GenBank/DDBJ whole genome shotgun (WGS) entry which is preliminary data.</text>
</comment>
<keyword evidence="4" id="KW-1185">Reference proteome</keyword>
<protein>
    <recommendedName>
        <fullName evidence="2">DUF908 domain-containing protein</fullName>
    </recommendedName>
</protein>
<accession>A0A432ZY64</accession>
<dbReference type="Proteomes" id="UP000268093">
    <property type="component" value="Unassembled WGS sequence"/>
</dbReference>
<evidence type="ECO:0000259" key="2">
    <source>
        <dbReference type="Pfam" id="PF06012"/>
    </source>
</evidence>
<gene>
    <name evidence="3" type="ORF">BC936DRAFT_144031</name>
</gene>
<organism evidence="3 4">
    <name type="scientific">Jimgerdemannia flammicorona</name>
    <dbReference type="NCBI Taxonomy" id="994334"/>
    <lineage>
        <taxon>Eukaryota</taxon>
        <taxon>Fungi</taxon>
        <taxon>Fungi incertae sedis</taxon>
        <taxon>Mucoromycota</taxon>
        <taxon>Mucoromycotina</taxon>
        <taxon>Endogonomycetes</taxon>
        <taxon>Endogonales</taxon>
        <taxon>Endogonaceae</taxon>
        <taxon>Jimgerdemannia</taxon>
    </lineage>
</organism>
<feature type="compositionally biased region" description="Low complexity" evidence="1">
    <location>
        <begin position="90"/>
        <end position="102"/>
    </location>
</feature>
<feature type="non-terminal residue" evidence="3">
    <location>
        <position position="218"/>
    </location>
</feature>
<dbReference type="Pfam" id="PF06012">
    <property type="entry name" value="DUF908"/>
    <property type="match status" value="1"/>
</dbReference>
<dbReference type="AlphaFoldDB" id="A0A432ZY64"/>
<feature type="region of interest" description="Disordered" evidence="1">
    <location>
        <begin position="73"/>
        <end position="107"/>
    </location>
</feature>
<feature type="domain" description="DUF908" evidence="2">
    <location>
        <begin position="3"/>
        <end position="217"/>
    </location>
</feature>
<evidence type="ECO:0000256" key="1">
    <source>
        <dbReference type="SAM" id="MobiDB-lite"/>
    </source>
</evidence>
<evidence type="ECO:0000313" key="4">
    <source>
        <dbReference type="Proteomes" id="UP000268093"/>
    </source>
</evidence>
<reference evidence="3 4" key="1">
    <citation type="journal article" date="2018" name="New Phytol.">
        <title>Phylogenomics of Endogonaceae and evolution of mycorrhizas within Mucoromycota.</title>
        <authorList>
            <person name="Chang Y."/>
            <person name="Desiro A."/>
            <person name="Na H."/>
            <person name="Sandor L."/>
            <person name="Lipzen A."/>
            <person name="Clum A."/>
            <person name="Barry K."/>
            <person name="Grigoriev I.V."/>
            <person name="Martin F.M."/>
            <person name="Stajich J.E."/>
            <person name="Smith M.E."/>
            <person name="Bonito G."/>
            <person name="Spatafora J.W."/>
        </authorList>
    </citation>
    <scope>NUCLEOTIDE SEQUENCE [LARGE SCALE GENOMIC DNA]</scope>
    <source>
        <strain evidence="3 4">GMNB39</strain>
    </source>
</reference>
<feature type="compositionally biased region" description="Polar residues" evidence="1">
    <location>
        <begin position="73"/>
        <end position="89"/>
    </location>
</feature>
<name>A0A432ZY64_9FUNG</name>
<dbReference type="EMBL" id="RBNI01029942">
    <property type="protein sequence ID" value="RUO95432.1"/>
    <property type="molecule type" value="Genomic_DNA"/>
</dbReference>
<evidence type="ECO:0000313" key="3">
    <source>
        <dbReference type="EMBL" id="RUO95432.1"/>
    </source>
</evidence>